<dbReference type="GO" id="GO:0005737">
    <property type="term" value="C:cytoplasm"/>
    <property type="evidence" value="ECO:0007669"/>
    <property type="project" value="UniProtKB-SubCell"/>
</dbReference>
<keyword evidence="1 2" id="KW-0963">Cytoplasm</keyword>
<name>A0A5C7FJC9_9BACI</name>
<organism evidence="3 4">
    <name type="scientific">Alkalicoccus halolimnae</name>
    <dbReference type="NCBI Taxonomy" id="1667239"/>
    <lineage>
        <taxon>Bacteria</taxon>
        <taxon>Bacillati</taxon>
        <taxon>Bacillota</taxon>
        <taxon>Bacilli</taxon>
        <taxon>Bacillales</taxon>
        <taxon>Bacillaceae</taxon>
        <taxon>Alkalicoccus</taxon>
    </lineage>
</organism>
<protein>
    <recommendedName>
        <fullName evidence="2">UPF0298 protein FTX54_009845</fullName>
    </recommendedName>
</protein>
<reference evidence="3 4" key="1">
    <citation type="submission" date="2024-01" db="EMBL/GenBank/DDBJ databases">
        <title>Complete Genome Sequence of Alkalicoccus halolimnae BZ-SZ-XJ29T, a Moderately Halophilic Bacterium Isolated from a Salt Lake.</title>
        <authorList>
            <person name="Zhao B."/>
        </authorList>
    </citation>
    <scope>NUCLEOTIDE SEQUENCE [LARGE SCALE GENOMIC DNA]</scope>
    <source>
        <strain evidence="3 4">BZ-SZ-XJ29</strain>
    </source>
</reference>
<dbReference type="Pfam" id="PF09902">
    <property type="entry name" value="DUF2129"/>
    <property type="match status" value="1"/>
</dbReference>
<proteinExistence type="inferred from homology"/>
<evidence type="ECO:0000313" key="3">
    <source>
        <dbReference type="EMBL" id="WWD78731.1"/>
    </source>
</evidence>
<dbReference type="HAMAP" id="MF_01126">
    <property type="entry name" value="UPF0298"/>
    <property type="match status" value="1"/>
</dbReference>
<dbReference type="Proteomes" id="UP000321816">
    <property type="component" value="Chromosome"/>
</dbReference>
<accession>A0A5C7FJC9</accession>
<evidence type="ECO:0000256" key="2">
    <source>
        <dbReference type="HAMAP-Rule" id="MF_01126"/>
    </source>
</evidence>
<dbReference type="KEGG" id="ahal:FTX54_009845"/>
<dbReference type="EMBL" id="CP144914">
    <property type="protein sequence ID" value="WWD78731.1"/>
    <property type="molecule type" value="Genomic_DNA"/>
</dbReference>
<dbReference type="RefSeq" id="WP_147802425.1">
    <property type="nucleotide sequence ID" value="NZ_CP144914.1"/>
</dbReference>
<comment type="similarity">
    <text evidence="2">Belongs to the UPF0298 family.</text>
</comment>
<comment type="subcellular location">
    <subcellularLocation>
        <location evidence="2">Cytoplasm</location>
    </subcellularLocation>
</comment>
<dbReference type="InterPro" id="IPR016979">
    <property type="entry name" value="DUF2129"/>
</dbReference>
<sequence length="119" mass="13601">MLSSLHAAAAVVPEAAVDADEVEVKELVTERVGLAVYIQSLKQVKQLKRFGHVHYASKKMKYVILYCDLEDADETVEKLERMPFVKQVLMSMRPWIKTEYQGVGVDTNKEKHDDYKMGL</sequence>
<dbReference type="OrthoDB" id="2990788at2"/>
<keyword evidence="4" id="KW-1185">Reference proteome</keyword>
<dbReference type="AlphaFoldDB" id="A0A5C7FJC9"/>
<evidence type="ECO:0000256" key="1">
    <source>
        <dbReference type="ARBA" id="ARBA00022490"/>
    </source>
</evidence>
<gene>
    <name evidence="3" type="ORF">FTX54_009845</name>
</gene>
<evidence type="ECO:0000313" key="4">
    <source>
        <dbReference type="Proteomes" id="UP000321816"/>
    </source>
</evidence>